<dbReference type="SUPFAM" id="SSF51569">
    <property type="entry name" value="Aldolase"/>
    <property type="match status" value="1"/>
</dbReference>
<keyword evidence="3" id="KW-1185">Reference proteome</keyword>
<evidence type="ECO:0000313" key="3">
    <source>
        <dbReference type="Proteomes" id="UP000319908"/>
    </source>
</evidence>
<keyword evidence="1" id="KW-0456">Lyase</keyword>
<sequence>MNTQPITPELLASSVIAVPPLARDSNLAIDRAENQRMVQYLEQGGVTTLLYGGNAVLYHIALSEYADLLGMLADVSSDTTTVIPSVGPSYGMMMDQATILRDFDYPTVMVLPQEAIATTSGITTGTRKFAEAFGKPVVLYLKHDRYMEPEQVRGLVDDGLVSAIKYAVVRDNTEDDPYLREIIDAVGPELIVSGIGEQPAIIHMRDFGLTGFTSGCICITPALSMRMLHAIQAERYDEAEEIRQQFCELEDLRNSINPIRVLHEAVGFAGIAKTGPILPLLSGISDSESKLVEQAAKSLYPASK</sequence>
<proteinExistence type="predicted"/>
<dbReference type="EMBL" id="SJPU01000001">
    <property type="protein sequence ID" value="TWU18831.1"/>
    <property type="molecule type" value="Genomic_DNA"/>
</dbReference>
<dbReference type="CDD" id="cd00408">
    <property type="entry name" value="DHDPS-like"/>
    <property type="match status" value="1"/>
</dbReference>
<evidence type="ECO:0000313" key="2">
    <source>
        <dbReference type="EMBL" id="TWU18831.1"/>
    </source>
</evidence>
<organism evidence="2 3">
    <name type="scientific">Allorhodopirellula heiligendammensis</name>
    <dbReference type="NCBI Taxonomy" id="2714739"/>
    <lineage>
        <taxon>Bacteria</taxon>
        <taxon>Pseudomonadati</taxon>
        <taxon>Planctomycetota</taxon>
        <taxon>Planctomycetia</taxon>
        <taxon>Pirellulales</taxon>
        <taxon>Pirellulaceae</taxon>
        <taxon>Allorhodopirellula</taxon>
    </lineage>
</organism>
<reference evidence="2 3" key="1">
    <citation type="journal article" date="2020" name="Antonie Van Leeuwenhoek">
        <title>Rhodopirellula heiligendammensis sp. nov., Rhodopirellula pilleata sp. nov., and Rhodopirellula solitaria sp. nov. isolated from natural or artificial marine surfaces in Northern Germany and California, USA, and emended description of the genus Rhodopirellula.</title>
        <authorList>
            <person name="Kallscheuer N."/>
            <person name="Wiegand S."/>
            <person name="Jogler M."/>
            <person name="Boedeker C."/>
            <person name="Peeters S.H."/>
            <person name="Rast P."/>
            <person name="Heuer A."/>
            <person name="Jetten M.S.M."/>
            <person name="Rohde M."/>
            <person name="Jogler C."/>
        </authorList>
    </citation>
    <scope>NUCLEOTIDE SEQUENCE [LARGE SCALE GENOMIC DNA]</scope>
    <source>
        <strain evidence="2 3">Poly21</strain>
    </source>
</reference>
<evidence type="ECO:0000256" key="1">
    <source>
        <dbReference type="ARBA" id="ARBA00023239"/>
    </source>
</evidence>
<dbReference type="RefSeq" id="WP_146405800.1">
    <property type="nucleotide sequence ID" value="NZ_SJPU01000001.1"/>
</dbReference>
<dbReference type="InterPro" id="IPR013785">
    <property type="entry name" value="Aldolase_TIM"/>
</dbReference>
<dbReference type="SMART" id="SM01130">
    <property type="entry name" value="DHDPS"/>
    <property type="match status" value="1"/>
</dbReference>
<dbReference type="Gene3D" id="3.20.20.70">
    <property type="entry name" value="Aldolase class I"/>
    <property type="match status" value="1"/>
</dbReference>
<dbReference type="Pfam" id="PF00701">
    <property type="entry name" value="DHDPS"/>
    <property type="match status" value="1"/>
</dbReference>
<dbReference type="OrthoDB" id="8878499at2"/>
<name>A0A5C6C5J1_9BACT</name>
<comment type="caution">
    <text evidence="2">The sequence shown here is derived from an EMBL/GenBank/DDBJ whole genome shotgun (WGS) entry which is preliminary data.</text>
</comment>
<dbReference type="GO" id="GO:0016829">
    <property type="term" value="F:lyase activity"/>
    <property type="evidence" value="ECO:0007669"/>
    <property type="project" value="UniProtKB-KW"/>
</dbReference>
<dbReference type="AlphaFoldDB" id="A0A5C6C5J1"/>
<dbReference type="InterPro" id="IPR002220">
    <property type="entry name" value="DapA-like"/>
</dbReference>
<dbReference type="Proteomes" id="UP000319908">
    <property type="component" value="Unassembled WGS sequence"/>
</dbReference>
<gene>
    <name evidence="2" type="ORF">Poly21_09970</name>
</gene>
<protein>
    <submittedName>
        <fullName evidence="2">5-dehydro-4-deoxyglucarate dehydratase</fullName>
    </submittedName>
</protein>
<accession>A0A5C6C5J1</accession>